<comment type="caution">
    <text evidence="2">The sequence shown here is derived from an EMBL/GenBank/DDBJ whole genome shotgun (WGS) entry which is preliminary data.</text>
</comment>
<dbReference type="RefSeq" id="WP_181121807.1">
    <property type="nucleotide sequence ID" value="NZ_JAAMRD010000015.1"/>
</dbReference>
<reference evidence="2" key="1">
    <citation type="submission" date="2020-02" db="EMBL/GenBank/DDBJ databases">
        <title>Synteny-based analysis reveals conserved mechanism for high triclosan tolerance in Pseudomonas, as well as instances of horizontal transfer.</title>
        <authorList>
            <person name="Mcfarland A.G."/>
            <person name="Bertucci H.K."/>
            <person name="Litmann E."/>
            <person name="Shen J."/>
            <person name="Huttenhower C."/>
            <person name="Hartmann E.M."/>
        </authorList>
    </citation>
    <scope>NUCLEOTIDE SEQUENCE</scope>
    <source>
        <strain evidence="2">109A1</strain>
    </source>
</reference>
<dbReference type="EMBL" id="JAAMRD010000015">
    <property type="protein sequence ID" value="MBA1306078.1"/>
    <property type="molecule type" value="Genomic_DNA"/>
</dbReference>
<evidence type="ECO:0000313" key="3">
    <source>
        <dbReference type="Proteomes" id="UP001138621"/>
    </source>
</evidence>
<gene>
    <name evidence="2" type="ORF">G7024_16935</name>
</gene>
<feature type="compositionally biased region" description="Polar residues" evidence="1">
    <location>
        <begin position="9"/>
        <end position="20"/>
    </location>
</feature>
<feature type="region of interest" description="Disordered" evidence="1">
    <location>
        <begin position="1"/>
        <end position="22"/>
    </location>
</feature>
<organism evidence="2 3">
    <name type="scientific">Stutzerimonas stutzeri</name>
    <name type="common">Pseudomonas stutzeri</name>
    <dbReference type="NCBI Taxonomy" id="316"/>
    <lineage>
        <taxon>Bacteria</taxon>
        <taxon>Pseudomonadati</taxon>
        <taxon>Pseudomonadota</taxon>
        <taxon>Gammaproteobacteria</taxon>
        <taxon>Pseudomonadales</taxon>
        <taxon>Pseudomonadaceae</taxon>
        <taxon>Stutzerimonas</taxon>
    </lineage>
</organism>
<accession>A0AA40RWR3</accession>
<dbReference type="Proteomes" id="UP001138621">
    <property type="component" value="Unassembled WGS sequence"/>
</dbReference>
<dbReference type="AlphaFoldDB" id="A0AA40RWR3"/>
<evidence type="ECO:0000313" key="2">
    <source>
        <dbReference type="EMBL" id="MBA1306078.1"/>
    </source>
</evidence>
<sequence>MKRKVVQIAASSPGRSSSHGYNPGVIALVDDRSVWGAGFNPRTQTFDPWIKLPDIPDTDQEAADILASHIKTENKSRPSLWQMFCQRLGV</sequence>
<proteinExistence type="predicted"/>
<evidence type="ECO:0000256" key="1">
    <source>
        <dbReference type="SAM" id="MobiDB-lite"/>
    </source>
</evidence>
<protein>
    <submittedName>
        <fullName evidence="2">Uncharacterized protein</fullName>
    </submittedName>
</protein>
<name>A0AA40RWR3_STUST</name>